<dbReference type="AlphaFoldDB" id="A0A087UNF6"/>
<dbReference type="InterPro" id="IPR004245">
    <property type="entry name" value="DUF229"/>
</dbReference>
<dbReference type="SUPFAM" id="SSF53649">
    <property type="entry name" value="Alkaline phosphatase-like"/>
    <property type="match status" value="1"/>
</dbReference>
<dbReference type="OMA" id="HWCLCLE"/>
<dbReference type="EMBL" id="KK120720">
    <property type="protein sequence ID" value="KFM78895.1"/>
    <property type="molecule type" value="Genomic_DNA"/>
</dbReference>
<dbReference type="PANTHER" id="PTHR10974:SF1">
    <property type="entry name" value="FI08016P-RELATED"/>
    <property type="match status" value="1"/>
</dbReference>
<dbReference type="Proteomes" id="UP000054359">
    <property type="component" value="Unassembled WGS sequence"/>
</dbReference>
<dbReference type="OrthoDB" id="413313at2759"/>
<dbReference type="GO" id="GO:0005615">
    <property type="term" value="C:extracellular space"/>
    <property type="evidence" value="ECO:0007669"/>
    <property type="project" value="TreeGrafter"/>
</dbReference>
<dbReference type="STRING" id="407821.A0A087UNF6"/>
<protein>
    <submittedName>
        <fullName evidence="1">Uncharacterized protein</fullName>
    </submittedName>
</protein>
<proteinExistence type="predicted"/>
<dbReference type="CDD" id="cd16021">
    <property type="entry name" value="ALP_like"/>
    <property type="match status" value="1"/>
</dbReference>
<dbReference type="PANTHER" id="PTHR10974">
    <property type="entry name" value="FI08016P-RELATED"/>
    <property type="match status" value="1"/>
</dbReference>
<evidence type="ECO:0000313" key="1">
    <source>
        <dbReference type="EMBL" id="KFM78895.1"/>
    </source>
</evidence>
<dbReference type="Pfam" id="PF02995">
    <property type="entry name" value="DUF229"/>
    <property type="match status" value="1"/>
</dbReference>
<dbReference type="FunFam" id="3.40.720.10:FF:000017">
    <property type="entry name" value="Predicted protein"/>
    <property type="match status" value="1"/>
</dbReference>
<organism evidence="1 2">
    <name type="scientific">Stegodyphus mimosarum</name>
    <name type="common">African social velvet spider</name>
    <dbReference type="NCBI Taxonomy" id="407821"/>
    <lineage>
        <taxon>Eukaryota</taxon>
        <taxon>Metazoa</taxon>
        <taxon>Ecdysozoa</taxon>
        <taxon>Arthropoda</taxon>
        <taxon>Chelicerata</taxon>
        <taxon>Arachnida</taxon>
        <taxon>Araneae</taxon>
        <taxon>Araneomorphae</taxon>
        <taxon>Entelegynae</taxon>
        <taxon>Eresoidea</taxon>
        <taxon>Eresidae</taxon>
        <taxon>Stegodyphus</taxon>
    </lineage>
</organism>
<gene>
    <name evidence="1" type="ORF">X975_25379</name>
</gene>
<feature type="non-terminal residue" evidence="1">
    <location>
        <position position="674"/>
    </location>
</feature>
<name>A0A087UNF6_STEMI</name>
<accession>A0A087UNF6</accession>
<dbReference type="InterPro" id="IPR017850">
    <property type="entry name" value="Alkaline_phosphatase_core_sf"/>
</dbReference>
<evidence type="ECO:0000313" key="2">
    <source>
        <dbReference type="Proteomes" id="UP000054359"/>
    </source>
</evidence>
<keyword evidence="2" id="KW-1185">Reference proteome</keyword>
<reference evidence="1 2" key="1">
    <citation type="submission" date="2013-11" db="EMBL/GenBank/DDBJ databases">
        <title>Genome sequencing of Stegodyphus mimosarum.</title>
        <authorList>
            <person name="Bechsgaard J."/>
        </authorList>
    </citation>
    <scope>NUCLEOTIDE SEQUENCE [LARGE SCALE GENOMIC DNA]</scope>
</reference>
<dbReference type="Gene3D" id="3.40.720.10">
    <property type="entry name" value="Alkaline Phosphatase, subunit A"/>
    <property type="match status" value="1"/>
</dbReference>
<sequence length="674" mass="77897">MGSLMRRTFIILSTFSLLGLVIFLSYSGDEIISESSKHLQIKWLIDNHGFVLNTPGCQIPDWDPYDPSVLPFISKVKSPYKCPGRPQFMNTKANGVISLDHKLLSFYYGMHPNNLSCTYRPILRDPGTEKDRTDNKYVLGSSKKLQFGVPLSDEFLMVKCSMGDFPNLTQFIPLVPLKPDVEEEKNAKSQHSLNYEKLNIIIVGIDSVSKLNFLRHFRKTHRFLKENLSSFELKGYTKVADNTFPNLVPLLTGHFIEHYWNESIQDMFFDDIDFIWKNYSERGYRTLFAEDAPHIATFNYLKRGFRDPPADYYFRPFALAVEKSAVRRGSKVNCLQSKLEMDILYNYLKDFIKTMNNRPFFAFTFVARLTHDSLNAAGYADEPTFHLLRNLHDNGALNTSLMILFSDHGIRFGPIRQTYIGKFEERMPFIYLFFPTWFLQKYPEFAENLRRNQERLTTPFDIHATLVHLLNVTRQSDFSEENITISRLSPNGLSLLEEIPKERTCEQANILPHWCPCQTHRPVPVTESVVVNCALALIDTINEQLKPYENVCTPLKMGKILDARFGQANDMVLRFVKHQNDVINRHVVLGQKINAPGDYLLVISVNPSGGIFEGTVRYDMEDGTYRVLDDISRLNVYGNQSVCINSARIRKFCYCRSQTLFHKFFRTMRNSSHA</sequence>